<comment type="catalytic activity">
    <reaction evidence="2">
        <text>L-glutamine + H2O = L-glutamate + NH4(+)</text>
        <dbReference type="Rhea" id="RHEA:15889"/>
        <dbReference type="ChEBI" id="CHEBI:15377"/>
        <dbReference type="ChEBI" id="CHEBI:28938"/>
        <dbReference type="ChEBI" id="CHEBI:29985"/>
        <dbReference type="ChEBI" id="CHEBI:58359"/>
        <dbReference type="EC" id="3.5.1.2"/>
    </reaction>
</comment>
<dbReference type="EMBL" id="JANAFB010000065">
    <property type="protein sequence ID" value="MCP3427239.1"/>
    <property type="molecule type" value="Genomic_DNA"/>
</dbReference>
<evidence type="ECO:0000313" key="5">
    <source>
        <dbReference type="Proteomes" id="UP001139502"/>
    </source>
</evidence>
<comment type="caution">
    <text evidence="4">The sequence shown here is derived from an EMBL/GenBank/DDBJ whole genome shotgun (WGS) entry which is preliminary data.</text>
</comment>
<dbReference type="PROSITE" id="PS51274">
    <property type="entry name" value="GATASE_COBBQ"/>
    <property type="match status" value="1"/>
</dbReference>
<keyword evidence="2" id="KW-0378">Hydrolase</keyword>
<dbReference type="InterPro" id="IPR011698">
    <property type="entry name" value="GATase_3"/>
</dbReference>
<comment type="similarity">
    <text evidence="2">Belongs to the CobB/CobQ family. GatD subfamily.</text>
</comment>
<dbReference type="InterPro" id="IPR029062">
    <property type="entry name" value="Class_I_gatase-like"/>
</dbReference>
<feature type="active site" description="Nucleophile" evidence="2">
    <location>
        <position position="97"/>
    </location>
</feature>
<dbReference type="InterPro" id="IPR043702">
    <property type="entry name" value="Lipid_II_synth_GatD"/>
</dbReference>
<protein>
    <recommendedName>
        <fullName evidence="2">Lipid II isoglutaminyl synthase (glutamine-hydrolyzing) subunit GatD</fullName>
        <ecNumber evidence="2">6.3.5.13</ecNumber>
    </recommendedName>
    <alternativeName>
        <fullName evidence="2">Lipid II isoglutaminyl synthase glutaminase subunit</fullName>
        <ecNumber evidence="2">3.5.1.2</ecNumber>
    </alternativeName>
</protein>
<comment type="subunit">
    <text evidence="2">Forms a heterodimer with MurT.</text>
</comment>
<keyword evidence="2" id="KW-0436">Ligase</keyword>
<dbReference type="Pfam" id="PF07685">
    <property type="entry name" value="GATase_3"/>
    <property type="match status" value="1"/>
</dbReference>
<dbReference type="GO" id="GO:0009236">
    <property type="term" value="P:cobalamin biosynthetic process"/>
    <property type="evidence" value="ECO:0007669"/>
    <property type="project" value="InterPro"/>
</dbReference>
<dbReference type="RefSeq" id="WP_254169024.1">
    <property type="nucleotide sequence ID" value="NZ_JANAFB010000065.1"/>
</dbReference>
<dbReference type="AlphaFoldDB" id="A0A9X2KJV0"/>
<comment type="pathway">
    <text evidence="2">Cell wall biogenesis; peptidoglycan biosynthesis.</text>
</comment>
<dbReference type="GO" id="GO:0140282">
    <property type="term" value="F:carbon-nitrogen ligase activity on lipid II"/>
    <property type="evidence" value="ECO:0007669"/>
    <property type="project" value="UniProtKB-UniRule"/>
</dbReference>
<keyword evidence="5" id="KW-1185">Reference proteome</keyword>
<dbReference type="EC" id="6.3.5.13" evidence="2"/>
<name>A0A9X2KJV0_9MICC</name>
<keyword evidence="2" id="KW-0573">Peptidoglycan synthesis</keyword>
<organism evidence="4 5">
    <name type="scientific">Rothia santali</name>
    <dbReference type="NCBI Taxonomy" id="2949643"/>
    <lineage>
        <taxon>Bacteria</taxon>
        <taxon>Bacillati</taxon>
        <taxon>Actinomycetota</taxon>
        <taxon>Actinomycetes</taxon>
        <taxon>Micrococcales</taxon>
        <taxon>Micrococcaceae</taxon>
        <taxon>Rothia</taxon>
    </lineage>
</organism>
<comment type="catalytic activity">
    <reaction evidence="2">
        <text>beta-D-GlcNAc-(1-&gt;4)-Mur2Ac(oyl-L-Ala-gamma-D-Glu-L-Lys-D-Ala-D-Ala)-di-trans,octa-cis-undecaprenyl diphosphate + L-glutamine + ATP + H2O = beta-D-GlcNAc-(1-&gt;4)-Mur2Ac(oyl-L-Ala-D-isoglutaminyl-L-Lys-D-Ala-D-Ala)-di-trans,octa-cis-undecaprenyl diphosphate + L-glutamate + ADP + phosphate + H(+)</text>
        <dbReference type="Rhea" id="RHEA:57928"/>
        <dbReference type="ChEBI" id="CHEBI:15377"/>
        <dbReference type="ChEBI" id="CHEBI:15378"/>
        <dbReference type="ChEBI" id="CHEBI:29985"/>
        <dbReference type="ChEBI" id="CHEBI:30616"/>
        <dbReference type="ChEBI" id="CHEBI:43474"/>
        <dbReference type="ChEBI" id="CHEBI:58359"/>
        <dbReference type="ChEBI" id="CHEBI:60033"/>
        <dbReference type="ChEBI" id="CHEBI:62233"/>
        <dbReference type="ChEBI" id="CHEBI:456216"/>
        <dbReference type="EC" id="6.3.5.13"/>
    </reaction>
</comment>
<keyword evidence="2" id="KW-0133">Cell shape</keyword>
<dbReference type="GO" id="GO:0009252">
    <property type="term" value="P:peptidoglycan biosynthetic process"/>
    <property type="evidence" value="ECO:0007669"/>
    <property type="project" value="UniProtKB-UniRule"/>
</dbReference>
<feature type="active site" evidence="2">
    <location>
        <position position="194"/>
    </location>
</feature>
<proteinExistence type="inferred from homology"/>
<comment type="function">
    <text evidence="2">The lipid II isoglutaminyl synthase complex catalyzes the formation of alpha-D-isoglutamine in the cell wall lipid II stem peptide. The GatD subunit catalyzes the hydrolysis of glutamine to glutamate and ammonia. The resulting ammonia molecule is channeled to the active site of MurT.</text>
</comment>
<dbReference type="EC" id="3.5.1.2" evidence="2"/>
<evidence type="ECO:0000259" key="3">
    <source>
        <dbReference type="Pfam" id="PF07685"/>
    </source>
</evidence>
<dbReference type="GO" id="GO:0071555">
    <property type="term" value="P:cell wall organization"/>
    <property type="evidence" value="ECO:0007669"/>
    <property type="project" value="UniProtKB-KW"/>
</dbReference>
<feature type="binding site" evidence="2">
    <location>
        <position position="131"/>
    </location>
    <ligand>
        <name>substrate</name>
    </ligand>
</feature>
<dbReference type="Proteomes" id="UP001139502">
    <property type="component" value="Unassembled WGS sequence"/>
</dbReference>
<dbReference type="InterPro" id="IPR033949">
    <property type="entry name" value="CobQ_GATase1"/>
</dbReference>
<dbReference type="Gene3D" id="3.40.50.880">
    <property type="match status" value="1"/>
</dbReference>
<feature type="domain" description="CobB/CobQ-like glutamine amidotransferase" evidence="3">
    <location>
        <begin position="10"/>
        <end position="201"/>
    </location>
</feature>
<dbReference type="HAMAP" id="MF_02213">
    <property type="entry name" value="Lipid_II_synth_GatD"/>
    <property type="match status" value="1"/>
</dbReference>
<dbReference type="PANTHER" id="PTHR21343">
    <property type="entry name" value="DETHIOBIOTIN SYNTHETASE"/>
    <property type="match status" value="1"/>
</dbReference>
<dbReference type="CDD" id="cd01750">
    <property type="entry name" value="GATase1_CobQ"/>
    <property type="match status" value="1"/>
</dbReference>
<keyword evidence="1 2" id="KW-0315">Glutamine amidotransferase</keyword>
<keyword evidence="2" id="KW-0961">Cell wall biogenesis/degradation</keyword>
<dbReference type="GO" id="GO:0004359">
    <property type="term" value="F:glutaminase activity"/>
    <property type="evidence" value="ECO:0007669"/>
    <property type="project" value="UniProtKB-UniRule"/>
</dbReference>
<reference evidence="4" key="1">
    <citation type="submission" date="2022-06" db="EMBL/GenBank/DDBJ databases">
        <title>Rothia sp. isolated from sandalwood seedling.</title>
        <authorList>
            <person name="Tuikhar N."/>
            <person name="Kirdat K."/>
            <person name="Thorat V."/>
            <person name="Swetha P."/>
            <person name="Padma S."/>
            <person name="Sundararaj R."/>
            <person name="Yadav A."/>
        </authorList>
    </citation>
    <scope>NUCLEOTIDE SEQUENCE</scope>
    <source>
        <strain evidence="4">AR01</strain>
    </source>
</reference>
<evidence type="ECO:0000256" key="1">
    <source>
        <dbReference type="ARBA" id="ARBA00022962"/>
    </source>
</evidence>
<evidence type="ECO:0000256" key="2">
    <source>
        <dbReference type="HAMAP-Rule" id="MF_02213"/>
    </source>
</evidence>
<dbReference type="PANTHER" id="PTHR21343:SF9">
    <property type="entry name" value="LIPID II ISOGLUTAMINYL SYNTHASE (GLUTAMINE-HYDROLYZING) SUBUNIT GATD"/>
    <property type="match status" value="1"/>
</dbReference>
<sequence>MTRNERTLTILQLYPRDMNIYGDWGNVLSLSRRARRHGYATRILDHNPGDEFPAEIDVLVGGGGQDSGQSVIQEDLHRIAPHLRQMVEDGTPMLAICGLYQLFGHDFTTVDGEVLQGIGVFDAHTVGGTERLIGNIVTESEEFGRIVGYENHSGLTTLGPNVQRLGTVVKGEGNNLEDDHEGARYRNVVGSYLHGSLLPKNPRISDFLIEAAARKRYGDFTPAEIDDALVAQAREVAAGRPR</sequence>
<gene>
    <name evidence="2" type="primary">gatD</name>
    <name evidence="4" type="ORF">NBM05_14805</name>
</gene>
<dbReference type="SUPFAM" id="SSF52317">
    <property type="entry name" value="Class I glutamine amidotransferase-like"/>
    <property type="match status" value="1"/>
</dbReference>
<accession>A0A9X2KJV0</accession>
<evidence type="ECO:0000313" key="4">
    <source>
        <dbReference type="EMBL" id="MCP3427239.1"/>
    </source>
</evidence>
<dbReference type="GO" id="GO:0008360">
    <property type="term" value="P:regulation of cell shape"/>
    <property type="evidence" value="ECO:0007669"/>
    <property type="project" value="UniProtKB-KW"/>
</dbReference>